<feature type="domain" description="ARB-07466-like C-terminal" evidence="3">
    <location>
        <begin position="219"/>
        <end position="327"/>
    </location>
</feature>
<comment type="caution">
    <text evidence="4">The sequence shown here is derived from an EMBL/GenBank/DDBJ whole genome shotgun (WGS) entry which is preliminary data.</text>
</comment>
<evidence type="ECO:0000313" key="4">
    <source>
        <dbReference type="EMBL" id="GID14829.1"/>
    </source>
</evidence>
<dbReference type="EMBL" id="BOMB01000033">
    <property type="protein sequence ID" value="GID14829.1"/>
    <property type="molecule type" value="Genomic_DNA"/>
</dbReference>
<evidence type="ECO:0000256" key="1">
    <source>
        <dbReference type="SAM" id="MobiDB-lite"/>
    </source>
</evidence>
<sequence length="335" mass="35178">MFAGRSRMRGTLLLGALVALAALLGAVPATTAGAAPDEGGSASVYKKLDTAARNYNNAKAKLDATAKKQKALAKQIAAGEKKVDALTEDVGRIAAAKYRGGGTSLMTLALSGESGDNILAMANTLTYLGEKDAGKLRALKEARQRQDAQKRDLAATAAKQKKQAATLKKRRDEAQKAVDQVSGGSSGGYSGTASATPAPRNPDGSWPSESCNVDDPTTDGCITPRMLHAYQEVRKAGYTRYTACYRSAEDGGEHPRGRACDFSVSVGGFGGEASGGDRTYGNNLAGWLTANSERLAVLYVIWFRQIWMPGVGWSSYSGSGSPSAEHTNHVHLSVQ</sequence>
<organism evidence="4 5">
    <name type="scientific">Actinocatenispora rupis</name>
    <dbReference type="NCBI Taxonomy" id="519421"/>
    <lineage>
        <taxon>Bacteria</taxon>
        <taxon>Bacillati</taxon>
        <taxon>Actinomycetota</taxon>
        <taxon>Actinomycetes</taxon>
        <taxon>Micromonosporales</taxon>
        <taxon>Micromonosporaceae</taxon>
        <taxon>Actinocatenispora</taxon>
    </lineage>
</organism>
<evidence type="ECO:0000313" key="5">
    <source>
        <dbReference type="Proteomes" id="UP000612808"/>
    </source>
</evidence>
<dbReference type="InterPro" id="IPR058593">
    <property type="entry name" value="ARB_07466-like_C"/>
</dbReference>
<feature type="chain" id="PRO_5035237682" description="ARB-07466-like C-terminal domain-containing protein" evidence="2">
    <location>
        <begin position="35"/>
        <end position="335"/>
    </location>
</feature>
<protein>
    <recommendedName>
        <fullName evidence="3">ARB-07466-like C-terminal domain-containing protein</fullName>
    </recommendedName>
</protein>
<keyword evidence="5" id="KW-1185">Reference proteome</keyword>
<accession>A0A8J3JDQ5</accession>
<name>A0A8J3JDQ5_9ACTN</name>
<evidence type="ECO:0000256" key="2">
    <source>
        <dbReference type="SAM" id="SignalP"/>
    </source>
</evidence>
<proteinExistence type="predicted"/>
<dbReference type="Pfam" id="PF26571">
    <property type="entry name" value="VldE"/>
    <property type="match status" value="1"/>
</dbReference>
<feature type="compositionally biased region" description="Low complexity" evidence="1">
    <location>
        <begin position="154"/>
        <end position="166"/>
    </location>
</feature>
<evidence type="ECO:0000259" key="3">
    <source>
        <dbReference type="Pfam" id="PF26571"/>
    </source>
</evidence>
<feature type="signal peptide" evidence="2">
    <location>
        <begin position="1"/>
        <end position="34"/>
    </location>
</feature>
<dbReference type="RefSeq" id="WP_239077006.1">
    <property type="nucleotide sequence ID" value="NZ_BAAAZM010000004.1"/>
</dbReference>
<dbReference type="Gene3D" id="6.10.250.3150">
    <property type="match status" value="1"/>
</dbReference>
<reference evidence="4" key="1">
    <citation type="submission" date="2021-01" db="EMBL/GenBank/DDBJ databases">
        <title>Whole genome shotgun sequence of Actinocatenispora rupis NBRC 107355.</title>
        <authorList>
            <person name="Komaki H."/>
            <person name="Tamura T."/>
        </authorList>
    </citation>
    <scope>NUCLEOTIDE SEQUENCE</scope>
    <source>
        <strain evidence="4">NBRC 107355</strain>
    </source>
</reference>
<dbReference type="AlphaFoldDB" id="A0A8J3JDQ5"/>
<gene>
    <name evidence="4" type="ORF">Aru02nite_57180</name>
</gene>
<keyword evidence="2" id="KW-0732">Signal</keyword>
<feature type="region of interest" description="Disordered" evidence="1">
    <location>
        <begin position="143"/>
        <end position="212"/>
    </location>
</feature>
<feature type="compositionally biased region" description="Basic and acidic residues" evidence="1">
    <location>
        <begin position="143"/>
        <end position="153"/>
    </location>
</feature>
<dbReference type="Proteomes" id="UP000612808">
    <property type="component" value="Unassembled WGS sequence"/>
</dbReference>